<sequence>MSDRIIISAGDVELEAEIYTNDTGRKVSSILPITGSVKRWGEEIYFSIPLSIDEEEDARDLLKEGELGYWPSGEAFCIFFGKTPASRVDEIRAAGNVNVFGMVLGDAKLFTSIKDGAKITVTGVDSK</sequence>
<protein>
    <recommendedName>
        <fullName evidence="1">Cyclophilin TM1367-like domain-containing protein</fullName>
    </recommendedName>
</protein>
<organism evidence="2 3">
    <name type="scientific">Candidatus Zymogenus saltonus</name>
    <dbReference type="NCBI Taxonomy" id="2844893"/>
    <lineage>
        <taxon>Bacteria</taxon>
        <taxon>Deltaproteobacteria</taxon>
        <taxon>Candidatus Zymogenia</taxon>
        <taxon>Candidatus Zymogeniales</taxon>
        <taxon>Candidatus Zymogenaceae</taxon>
        <taxon>Candidatus Zymogenus</taxon>
    </lineage>
</organism>
<reference evidence="2" key="1">
    <citation type="journal article" date="2021" name="Environ. Microbiol.">
        <title>Genomic characterization of three novel Desulfobacterota classes expand the metabolic and phylogenetic diversity of the phylum.</title>
        <authorList>
            <person name="Murphy C.L."/>
            <person name="Biggerstaff J."/>
            <person name="Eichhorn A."/>
            <person name="Ewing E."/>
            <person name="Shahan R."/>
            <person name="Soriano D."/>
            <person name="Stewart S."/>
            <person name="VanMol K."/>
            <person name="Walker R."/>
            <person name="Walters P."/>
            <person name="Elshahed M.S."/>
            <person name="Youssef N.H."/>
        </authorList>
    </citation>
    <scope>NUCLEOTIDE SEQUENCE</scope>
    <source>
        <strain evidence="2">Zod_Metabat.24</strain>
    </source>
</reference>
<dbReference type="Pfam" id="PF04126">
    <property type="entry name" value="Cyclophil_like"/>
    <property type="match status" value="1"/>
</dbReference>
<evidence type="ECO:0000313" key="2">
    <source>
        <dbReference type="EMBL" id="MBN1574140.1"/>
    </source>
</evidence>
<dbReference type="SUPFAM" id="SSF50891">
    <property type="entry name" value="Cyclophilin-like"/>
    <property type="match status" value="1"/>
</dbReference>
<dbReference type="EMBL" id="JAFGIX010000067">
    <property type="protein sequence ID" value="MBN1574140.1"/>
    <property type="molecule type" value="Genomic_DNA"/>
</dbReference>
<proteinExistence type="predicted"/>
<dbReference type="Proteomes" id="UP000809273">
    <property type="component" value="Unassembled WGS sequence"/>
</dbReference>
<reference evidence="2" key="2">
    <citation type="submission" date="2021-01" db="EMBL/GenBank/DDBJ databases">
        <authorList>
            <person name="Hahn C.R."/>
            <person name="Youssef N.H."/>
            <person name="Elshahed M."/>
        </authorList>
    </citation>
    <scope>NUCLEOTIDE SEQUENCE</scope>
    <source>
        <strain evidence="2">Zod_Metabat.24</strain>
    </source>
</reference>
<dbReference type="AlphaFoldDB" id="A0A9D8KHK2"/>
<dbReference type="InterPro" id="IPR025658">
    <property type="entry name" value="Cyclophilin_TM1367"/>
</dbReference>
<dbReference type="InterPro" id="IPR029000">
    <property type="entry name" value="Cyclophilin-like_dom_sf"/>
</dbReference>
<evidence type="ECO:0000313" key="3">
    <source>
        <dbReference type="Proteomes" id="UP000809273"/>
    </source>
</evidence>
<name>A0A9D8KHK2_9DELT</name>
<evidence type="ECO:0000259" key="1">
    <source>
        <dbReference type="Pfam" id="PF04126"/>
    </source>
</evidence>
<accession>A0A9D8KHK2</accession>
<comment type="caution">
    <text evidence="2">The sequence shown here is derived from an EMBL/GenBank/DDBJ whole genome shotgun (WGS) entry which is preliminary data.</text>
</comment>
<gene>
    <name evidence="2" type="ORF">JW984_13165</name>
</gene>
<feature type="domain" description="Cyclophilin TM1367-like" evidence="1">
    <location>
        <begin position="4"/>
        <end position="121"/>
    </location>
</feature>
<dbReference type="Gene3D" id="2.40.100.20">
    <property type="match status" value="1"/>
</dbReference>